<dbReference type="EMBL" id="JAECZO010000042">
    <property type="protein sequence ID" value="KAK7194758.1"/>
    <property type="molecule type" value="Genomic_DNA"/>
</dbReference>
<protein>
    <submittedName>
        <fullName evidence="2">DnaJ domain containing protein</fullName>
    </submittedName>
</protein>
<dbReference type="InterPro" id="IPR036869">
    <property type="entry name" value="J_dom_sf"/>
</dbReference>
<feature type="region of interest" description="Disordered" evidence="1">
    <location>
        <begin position="453"/>
        <end position="490"/>
    </location>
</feature>
<name>A0AAW0EKT9_9TRYP</name>
<sequence>MPSATARGVAPAQNLASSSPLHDDPVFAGSDAEVAERAVRVWHAFVAATAAAASLDTSAHQPALRRAVTCLFGVPALQHAAMLRRRYRLLAVRVHPDKNTSPFASEAFQAVHSCFEHAVAAFHSGAGAEAVPQTQHTAEETCTGGGVDVVPPSASASSTSSSFSTSSSSPPLSPHSSSSSSSSRSGGGGTGSRWHNSTDSLNRAAPPPPLVFPHQVHRTAMPASRGAPPPTSVREPPDVFATAAPPPPPPRVFDWEGCSPAVPPPTVFNMDDNGVRDAVLRRPAPPPLSEAASSAQRRGGGARKPADGGAAQRLEPQRGRRRPELPTLAELLKALDAVDDSDDSAEDAGLDEGWPASSRPGARHTGSTAALPSSAPPTRGYVDPDTGCRRAAVPTHASSRTSATVAAPVFSAFVNAGRGERASHASTVSASSTPSWRRVGFAGGEAWDVAAGATHSSVSRPNPTAPPEAATTEPTRSCRAGGGGGGAPRRAAVAGAQERCACGMARRGCCFLCADDG</sequence>
<proteinExistence type="predicted"/>
<reference evidence="2 3" key="1">
    <citation type="journal article" date="2021" name="MBio">
        <title>A New Model Trypanosomatid, Novymonas esmeraldas: Genomic Perception of Its 'Candidatus Pandoraea novymonadis' Endosymbiont.</title>
        <authorList>
            <person name="Zakharova A."/>
            <person name="Saura A."/>
            <person name="Butenko A."/>
            <person name="Podesvova L."/>
            <person name="Warmusova S."/>
            <person name="Kostygov A.Y."/>
            <person name="Nenarokova A."/>
            <person name="Lukes J."/>
            <person name="Opperdoes F.R."/>
            <person name="Yurchenko V."/>
        </authorList>
    </citation>
    <scope>NUCLEOTIDE SEQUENCE [LARGE SCALE GENOMIC DNA]</scope>
    <source>
        <strain evidence="2 3">E262AT.01</strain>
    </source>
</reference>
<keyword evidence="3" id="KW-1185">Reference proteome</keyword>
<feature type="compositionally biased region" description="Acidic residues" evidence="1">
    <location>
        <begin position="339"/>
        <end position="350"/>
    </location>
</feature>
<dbReference type="SUPFAM" id="SSF46565">
    <property type="entry name" value="Chaperone J-domain"/>
    <property type="match status" value="1"/>
</dbReference>
<dbReference type="CDD" id="cd06257">
    <property type="entry name" value="DnaJ"/>
    <property type="match status" value="1"/>
</dbReference>
<feature type="compositionally biased region" description="Low complexity" evidence="1">
    <location>
        <begin position="151"/>
        <end position="184"/>
    </location>
</feature>
<evidence type="ECO:0000256" key="1">
    <source>
        <dbReference type="SAM" id="MobiDB-lite"/>
    </source>
</evidence>
<dbReference type="Gene3D" id="1.10.287.110">
    <property type="entry name" value="DnaJ domain"/>
    <property type="match status" value="1"/>
</dbReference>
<evidence type="ECO:0000313" key="3">
    <source>
        <dbReference type="Proteomes" id="UP001430356"/>
    </source>
</evidence>
<evidence type="ECO:0000313" key="2">
    <source>
        <dbReference type="EMBL" id="KAK7194758.1"/>
    </source>
</evidence>
<organism evidence="2 3">
    <name type="scientific">Novymonas esmeraldas</name>
    <dbReference type="NCBI Taxonomy" id="1808958"/>
    <lineage>
        <taxon>Eukaryota</taxon>
        <taxon>Discoba</taxon>
        <taxon>Euglenozoa</taxon>
        <taxon>Kinetoplastea</taxon>
        <taxon>Metakinetoplastina</taxon>
        <taxon>Trypanosomatida</taxon>
        <taxon>Trypanosomatidae</taxon>
        <taxon>Novymonas</taxon>
    </lineage>
</organism>
<dbReference type="AlphaFoldDB" id="A0AAW0EKT9"/>
<gene>
    <name evidence="2" type="ORF">NESM_000395900</name>
</gene>
<comment type="caution">
    <text evidence="2">The sequence shown here is derived from an EMBL/GenBank/DDBJ whole genome shotgun (WGS) entry which is preliminary data.</text>
</comment>
<feature type="region of interest" description="Disordered" evidence="1">
    <location>
        <begin position="339"/>
        <end position="401"/>
    </location>
</feature>
<dbReference type="Proteomes" id="UP001430356">
    <property type="component" value="Unassembled WGS sequence"/>
</dbReference>
<feature type="compositionally biased region" description="Basic and acidic residues" evidence="1">
    <location>
        <begin position="315"/>
        <end position="324"/>
    </location>
</feature>
<feature type="region of interest" description="Disordered" evidence="1">
    <location>
        <begin position="130"/>
        <end position="253"/>
    </location>
</feature>
<accession>A0AAW0EKT9</accession>
<feature type="region of interest" description="Disordered" evidence="1">
    <location>
        <begin position="277"/>
        <end position="325"/>
    </location>
</feature>
<dbReference type="InterPro" id="IPR001623">
    <property type="entry name" value="DnaJ_domain"/>
</dbReference>